<proteinExistence type="predicted"/>
<evidence type="ECO:0000256" key="1">
    <source>
        <dbReference type="SAM" id="MobiDB-lite"/>
    </source>
</evidence>
<feature type="compositionally biased region" description="Low complexity" evidence="1">
    <location>
        <begin position="9"/>
        <end position="38"/>
    </location>
</feature>
<dbReference type="EMBL" id="LQMT02000039">
    <property type="protein sequence ID" value="ONF63057.1"/>
    <property type="molecule type" value="Genomic_DNA"/>
</dbReference>
<protein>
    <recommendedName>
        <fullName evidence="4">DUF3558 domain-containing protein</fullName>
    </recommendedName>
</protein>
<sequence>MTACDGNRVAPGTPTPGTSTPAASSSAAGVPHSGAPAVQNPLPAKVLDGSPCDSALTAQQLETFLGEPDPAKPSTDALGAACRWNAASGSGAGFTVSYQTKSDQGISLAYQSVKSKVARWVELTPVDGYPAIGYGGNAPGDERHCVVVVGVSDQLAYSVSLSRGDKAGREGKDSCELGRDVAAEVLKNVKGRA</sequence>
<gene>
    <name evidence="2" type="ORF">AVR91_0236365</name>
</gene>
<evidence type="ECO:0000313" key="2">
    <source>
        <dbReference type="EMBL" id="ONF63057.1"/>
    </source>
</evidence>
<dbReference type="Proteomes" id="UP000076660">
    <property type="component" value="Unassembled WGS sequence"/>
</dbReference>
<dbReference type="AlphaFoldDB" id="A0A1W2LJL8"/>
<dbReference type="InterPro" id="IPR024520">
    <property type="entry name" value="DUF3558"/>
</dbReference>
<reference evidence="2 3" key="1">
    <citation type="submission" date="2016-12" db="EMBL/GenBank/DDBJ databases">
        <title>Amycolatopsis keratiniphila subsp. keratiniphila genome sequencing and assembly.</title>
        <authorList>
            <person name="Mayilraj S."/>
            <person name="Kaur N."/>
        </authorList>
    </citation>
    <scope>NUCLEOTIDE SEQUENCE [LARGE SCALE GENOMIC DNA]</scope>
    <source>
        <strain evidence="2 3">DSM 44409</strain>
    </source>
</reference>
<organism evidence="2 3">
    <name type="scientific">Amycolatopsis keratiniphila subsp. keratiniphila</name>
    <dbReference type="NCBI Taxonomy" id="227715"/>
    <lineage>
        <taxon>Bacteria</taxon>
        <taxon>Bacillati</taxon>
        <taxon>Actinomycetota</taxon>
        <taxon>Actinomycetes</taxon>
        <taxon>Pseudonocardiales</taxon>
        <taxon>Pseudonocardiaceae</taxon>
        <taxon>Amycolatopsis</taxon>
        <taxon>Amycolatopsis japonica group</taxon>
    </lineage>
</organism>
<evidence type="ECO:0000313" key="3">
    <source>
        <dbReference type="Proteomes" id="UP000076660"/>
    </source>
</evidence>
<comment type="caution">
    <text evidence="2">The sequence shown here is derived from an EMBL/GenBank/DDBJ whole genome shotgun (WGS) entry which is preliminary data.</text>
</comment>
<evidence type="ECO:0008006" key="4">
    <source>
        <dbReference type="Google" id="ProtNLM"/>
    </source>
</evidence>
<accession>A0A1W2LJL8</accession>
<dbReference type="Pfam" id="PF12079">
    <property type="entry name" value="DUF3558"/>
    <property type="match status" value="1"/>
</dbReference>
<name>A0A1W2LJL8_9PSEU</name>
<feature type="region of interest" description="Disordered" evidence="1">
    <location>
        <begin position="1"/>
        <end position="51"/>
    </location>
</feature>